<evidence type="ECO:0000256" key="5">
    <source>
        <dbReference type="ARBA" id="ARBA00022737"/>
    </source>
</evidence>
<protein>
    <recommendedName>
        <fullName evidence="8 10">Dynein axonemal assembly factor 1</fullName>
    </recommendedName>
</protein>
<comment type="function">
    <text evidence="9 10">Cilium-specific protein required for the stability of the ciliary architecture. Plays a role in cytoplasmic preassembly of dynein arms. Involved in regulation of microtubule-based cilia and actin-based brush border microvilli.</text>
</comment>
<dbReference type="SUPFAM" id="SSF52075">
    <property type="entry name" value="Outer arm dynein light chain 1"/>
    <property type="match status" value="1"/>
</dbReference>
<proteinExistence type="inferred from homology"/>
<evidence type="ECO:0000256" key="8">
    <source>
        <dbReference type="ARBA" id="ARBA00024429"/>
    </source>
</evidence>
<name>A0A7L3KIW3_9PASS</name>
<reference evidence="12 13" key="1">
    <citation type="submission" date="2019-09" db="EMBL/GenBank/DDBJ databases">
        <title>Bird 10,000 Genomes (B10K) Project - Family phase.</title>
        <authorList>
            <person name="Zhang G."/>
        </authorList>
    </citation>
    <scope>NUCLEOTIDE SEQUENCE [LARGE SCALE GENOMIC DNA]</scope>
    <source>
        <strain evidence="12">B10K-DU-030-03</strain>
    </source>
</reference>
<keyword evidence="3" id="KW-0597">Phosphoprotein</keyword>
<feature type="compositionally biased region" description="Basic and acidic residues" evidence="11">
    <location>
        <begin position="466"/>
        <end position="486"/>
    </location>
</feature>
<keyword evidence="4 10" id="KW-0433">Leucine-rich repeat</keyword>
<organism evidence="12 13">
    <name type="scientific">Drymodes brunneopygia</name>
    <dbReference type="NCBI Taxonomy" id="626378"/>
    <lineage>
        <taxon>Eukaryota</taxon>
        <taxon>Metazoa</taxon>
        <taxon>Chordata</taxon>
        <taxon>Craniata</taxon>
        <taxon>Vertebrata</taxon>
        <taxon>Euteleostomi</taxon>
        <taxon>Archelosauria</taxon>
        <taxon>Archosauria</taxon>
        <taxon>Dinosauria</taxon>
        <taxon>Saurischia</taxon>
        <taxon>Theropoda</taxon>
        <taxon>Coelurosauria</taxon>
        <taxon>Aves</taxon>
        <taxon>Neognathae</taxon>
        <taxon>Neoaves</taxon>
        <taxon>Telluraves</taxon>
        <taxon>Australaves</taxon>
        <taxon>Passeriformes</taxon>
        <taxon>Petroicidae</taxon>
        <taxon>Drymodes</taxon>
    </lineage>
</organism>
<dbReference type="AlphaFoldDB" id="A0A7L3KIW3"/>
<keyword evidence="13" id="KW-1185">Reference proteome</keyword>
<sequence>RMTKKNLLDICKQQKLYWTPYLNDTLYLHYKGFDRLENLEEYTGLKCLWLQCNGLRKIENLEAQTELRCLYLQLNLIEKIENLEPLQKLDSLNISNNYIRTIENLSCLKVLQTLQIAHNKLRTVEDIQHLQECPSISILDLSHNNLSDPSIVAILETMPNLHVLNLMGNEVIKKIANYRKTLTIRLKQLTYLDDRPVFPKDRACAEAWAVGGPEAEKAEMEKWETRERKKIQDSIDSLAAIRQRAREERRQKSMEGIATDTLEDLPGQEAATDKAMLPEREEYAEIQQLKLETLEKLTLDELPDLEDVVASEFALEEEILVQKDYHPKIEIISEVTNDSSSALEENNKSMHENSVEEVPTAIFSNVCQNHKEQEKEHLRPLLKSFFAEPDNSERFLEIKDKEVAPLKPLIQEVVTEPKDHLLLSPVCHQPDDPSSLEEDGKITFHLPFAFVLLTGNGSDGEAQGLAEREGCPHKAQGDKDGESGLD</sequence>
<evidence type="ECO:0000256" key="6">
    <source>
        <dbReference type="ARBA" id="ARBA00023069"/>
    </source>
</evidence>
<dbReference type="PANTHER" id="PTHR45973:SF19">
    <property type="entry name" value="DYNEIN AXONEMAL ASSEMBLY FACTOR 1"/>
    <property type="match status" value="1"/>
</dbReference>
<evidence type="ECO:0000313" key="13">
    <source>
        <dbReference type="Proteomes" id="UP000525319"/>
    </source>
</evidence>
<feature type="non-terminal residue" evidence="12">
    <location>
        <position position="1"/>
    </location>
</feature>
<gene>
    <name evidence="12" type="primary">Dnaaf1</name>
    <name evidence="12" type="ORF">DRYBRU_R02290</name>
</gene>
<feature type="region of interest" description="Disordered" evidence="11">
    <location>
        <begin position="459"/>
        <end position="486"/>
    </location>
</feature>
<keyword evidence="6 10" id="KW-0969">Cilium</keyword>
<dbReference type="Proteomes" id="UP000525319">
    <property type="component" value="Unassembled WGS sequence"/>
</dbReference>
<keyword evidence="5 10" id="KW-0677">Repeat</keyword>
<comment type="similarity">
    <text evidence="2 10">Belongs to the DNAAF1 family.</text>
</comment>
<comment type="subcellular location">
    <subcellularLocation>
        <location evidence="1 10">Cell projection</location>
        <location evidence="1 10">Cilium</location>
    </subcellularLocation>
</comment>
<dbReference type="GO" id="GO:0035082">
    <property type="term" value="P:axoneme assembly"/>
    <property type="evidence" value="ECO:0007669"/>
    <property type="project" value="TreeGrafter"/>
</dbReference>
<dbReference type="PANTHER" id="PTHR45973">
    <property type="entry name" value="PROTEIN PHOSPHATASE 1 REGULATORY SUBUNIT SDS22-RELATED"/>
    <property type="match status" value="1"/>
</dbReference>
<dbReference type="InterPro" id="IPR050576">
    <property type="entry name" value="Cilia_flagella_integrity"/>
</dbReference>
<dbReference type="FunFam" id="3.80.10.10:FF:000331">
    <property type="entry name" value="Dynein assembly factor 1, axonemal homolog"/>
    <property type="match status" value="1"/>
</dbReference>
<accession>A0A7L3KIW3</accession>
<evidence type="ECO:0000256" key="3">
    <source>
        <dbReference type="ARBA" id="ARBA00022553"/>
    </source>
</evidence>
<evidence type="ECO:0000256" key="11">
    <source>
        <dbReference type="SAM" id="MobiDB-lite"/>
    </source>
</evidence>
<evidence type="ECO:0000256" key="9">
    <source>
        <dbReference type="ARBA" id="ARBA00046066"/>
    </source>
</evidence>
<evidence type="ECO:0000313" key="12">
    <source>
        <dbReference type="EMBL" id="NXU41585.1"/>
    </source>
</evidence>
<dbReference type="InterPro" id="IPR001611">
    <property type="entry name" value="Leu-rich_rpt"/>
</dbReference>
<dbReference type="EMBL" id="VZTZ01031708">
    <property type="protein sequence ID" value="NXU41585.1"/>
    <property type="molecule type" value="Genomic_DNA"/>
</dbReference>
<evidence type="ECO:0000256" key="7">
    <source>
        <dbReference type="ARBA" id="ARBA00023273"/>
    </source>
</evidence>
<dbReference type="GO" id="GO:0005930">
    <property type="term" value="C:axoneme"/>
    <property type="evidence" value="ECO:0007669"/>
    <property type="project" value="TreeGrafter"/>
</dbReference>
<evidence type="ECO:0000256" key="1">
    <source>
        <dbReference type="ARBA" id="ARBA00004138"/>
    </source>
</evidence>
<evidence type="ECO:0000256" key="2">
    <source>
        <dbReference type="ARBA" id="ARBA00006453"/>
    </source>
</evidence>
<evidence type="ECO:0000256" key="10">
    <source>
        <dbReference type="RuleBase" id="RU364076"/>
    </source>
</evidence>
<dbReference type="Gene3D" id="3.80.10.10">
    <property type="entry name" value="Ribonuclease Inhibitor"/>
    <property type="match status" value="2"/>
</dbReference>
<dbReference type="PROSITE" id="PS51450">
    <property type="entry name" value="LRR"/>
    <property type="match status" value="4"/>
</dbReference>
<comment type="caution">
    <text evidence="12">The sequence shown here is derived from an EMBL/GenBank/DDBJ whole genome shotgun (WGS) entry which is preliminary data.</text>
</comment>
<dbReference type="FunFam" id="3.80.10.10:FF:000166">
    <property type="entry name" value="Dynein assembly factor 1, axonemal"/>
    <property type="match status" value="1"/>
</dbReference>
<dbReference type="Pfam" id="PF14580">
    <property type="entry name" value="LRR_9"/>
    <property type="match status" value="1"/>
</dbReference>
<dbReference type="OrthoDB" id="1904536at2759"/>
<feature type="non-terminal residue" evidence="12">
    <location>
        <position position="486"/>
    </location>
</feature>
<keyword evidence="7 10" id="KW-0966">Cell projection</keyword>
<dbReference type="SMART" id="SM00365">
    <property type="entry name" value="LRR_SD22"/>
    <property type="match status" value="4"/>
</dbReference>
<dbReference type="InterPro" id="IPR032675">
    <property type="entry name" value="LRR_dom_sf"/>
</dbReference>
<dbReference type="GO" id="GO:0070840">
    <property type="term" value="F:dynein complex binding"/>
    <property type="evidence" value="ECO:0007669"/>
    <property type="project" value="UniProtKB-UniRule"/>
</dbReference>
<evidence type="ECO:0000256" key="4">
    <source>
        <dbReference type="ARBA" id="ARBA00022614"/>
    </source>
</evidence>